<evidence type="ECO:0000256" key="1">
    <source>
        <dbReference type="SAM" id="MobiDB-lite"/>
    </source>
</evidence>
<dbReference type="CDD" id="cd07341">
    <property type="entry name" value="M56_BlaR1_MecR1_like"/>
    <property type="match status" value="1"/>
</dbReference>
<evidence type="ECO:0000313" key="4">
    <source>
        <dbReference type="EMBL" id="APR53284.1"/>
    </source>
</evidence>
<dbReference type="EMBL" id="CP018820">
    <property type="protein sequence ID" value="APR53284.1"/>
    <property type="molecule type" value="Genomic_DNA"/>
</dbReference>
<feature type="transmembrane region" description="Helical" evidence="2">
    <location>
        <begin position="99"/>
        <end position="121"/>
    </location>
</feature>
<keyword evidence="6" id="KW-1185">Reference proteome</keyword>
<dbReference type="InterPro" id="IPR008756">
    <property type="entry name" value="Peptidase_M56"/>
</dbReference>
<keyword evidence="2" id="KW-0812">Transmembrane</keyword>
<protein>
    <recommendedName>
        <fullName evidence="3">Peptidase M56 domain-containing protein</fullName>
    </recommendedName>
</protein>
<keyword evidence="2" id="KW-1133">Transmembrane helix</keyword>
<accession>A0A1L6JBH0</accession>
<proteinExistence type="predicted"/>
<dbReference type="Pfam" id="PF05569">
    <property type="entry name" value="Peptidase_M56"/>
    <property type="match status" value="1"/>
</dbReference>
<dbReference type="AlphaFoldDB" id="A0A1L6JBH0"/>
<dbReference type="PANTHER" id="PTHR34978">
    <property type="entry name" value="POSSIBLE SENSOR-TRANSDUCER PROTEIN BLAR"/>
    <property type="match status" value="1"/>
</dbReference>
<reference evidence="6" key="2">
    <citation type="submission" date="2016-12" db="EMBL/GenBank/DDBJ databases">
        <title>Whole genome sequencing of Sphingomonas sp. ABOJV.</title>
        <authorList>
            <person name="Conlan S."/>
            <person name="Thomas P.J."/>
            <person name="Mullikin J."/>
            <person name="Palmore T.N."/>
            <person name="Frank K.M."/>
            <person name="Segre J.A."/>
        </authorList>
    </citation>
    <scope>NUCLEOTIDE SEQUENCE [LARGE SCALE GENOMIC DNA]</scope>
    <source>
        <strain evidence="6">ABOJV</strain>
    </source>
</reference>
<dbReference type="RefSeq" id="WP_075151934.1">
    <property type="nucleotide sequence ID" value="NZ_CP018820.1"/>
</dbReference>
<dbReference type="STRING" id="93064.BRX40_13385"/>
<keyword evidence="2" id="KW-0472">Membrane</keyword>
<dbReference type="Proteomes" id="UP000286681">
    <property type="component" value="Unassembled WGS sequence"/>
</dbReference>
<dbReference type="OrthoDB" id="1628901at2"/>
<feature type="region of interest" description="Disordered" evidence="1">
    <location>
        <begin position="327"/>
        <end position="357"/>
    </location>
</feature>
<name>A0A1L6JBH0_9SPHN</name>
<organism evidence="4 6">
    <name type="scientific">Sphingomonas koreensis</name>
    <dbReference type="NCBI Taxonomy" id="93064"/>
    <lineage>
        <taxon>Bacteria</taxon>
        <taxon>Pseudomonadati</taxon>
        <taxon>Pseudomonadota</taxon>
        <taxon>Alphaproteobacteria</taxon>
        <taxon>Sphingomonadales</taxon>
        <taxon>Sphingomonadaceae</taxon>
        <taxon>Sphingomonas</taxon>
    </lineage>
</organism>
<dbReference type="KEGG" id="skr:BRX40_13385"/>
<feature type="transmembrane region" description="Helical" evidence="2">
    <location>
        <begin position="34"/>
        <end position="51"/>
    </location>
</feature>
<evidence type="ECO:0000313" key="6">
    <source>
        <dbReference type="Proteomes" id="UP000185161"/>
    </source>
</evidence>
<evidence type="ECO:0000259" key="3">
    <source>
        <dbReference type="Pfam" id="PF05569"/>
    </source>
</evidence>
<feature type="domain" description="Peptidase M56" evidence="3">
    <location>
        <begin position="6"/>
        <end position="278"/>
    </location>
</feature>
<dbReference type="InterPro" id="IPR052173">
    <property type="entry name" value="Beta-lactam_resp_regulator"/>
</dbReference>
<dbReference type="GeneID" id="44133557"/>
<feature type="compositionally biased region" description="Low complexity" evidence="1">
    <location>
        <begin position="340"/>
        <end position="352"/>
    </location>
</feature>
<evidence type="ECO:0000256" key="2">
    <source>
        <dbReference type="SAM" id="Phobius"/>
    </source>
</evidence>
<evidence type="ECO:0000313" key="5">
    <source>
        <dbReference type="EMBL" id="RSV04859.1"/>
    </source>
</evidence>
<gene>
    <name evidence="4" type="ORF">BRX40_13385</name>
    <name evidence="5" type="ORF">CA257_08165</name>
</gene>
<feature type="transmembrane region" description="Helical" evidence="2">
    <location>
        <begin position="6"/>
        <end position="22"/>
    </location>
</feature>
<reference evidence="5 7" key="3">
    <citation type="submission" date="2018-07" db="EMBL/GenBank/DDBJ databases">
        <title>Genomic and Epidemiologic Investigation of an Indolent Hospital Outbreak.</title>
        <authorList>
            <person name="Johnson R.C."/>
            <person name="Deming C."/>
            <person name="Conlan S."/>
            <person name="Zellmer C.J."/>
            <person name="Michelin A.V."/>
            <person name="Lee-Lin S."/>
            <person name="Thomas P.J."/>
            <person name="Park M."/>
            <person name="Weingarten R.A."/>
            <person name="Less J."/>
            <person name="Dekker J.P."/>
            <person name="Frank K.M."/>
            <person name="Musser K.A."/>
            <person name="Mcquiston J.R."/>
            <person name="Henderson D.K."/>
            <person name="Lau A.F."/>
            <person name="Palmore T.N."/>
            <person name="Segre J.A."/>
        </authorList>
    </citation>
    <scope>NUCLEOTIDE SEQUENCE [LARGE SCALE GENOMIC DNA]</scope>
    <source>
        <strain evidence="5 7">SK-NIH.Env10_0317</strain>
    </source>
</reference>
<reference evidence="4" key="1">
    <citation type="submission" date="2016-12" db="EMBL/GenBank/DDBJ databases">
        <title>Whole genome sequencing of Sphingomonas koreensis.</title>
        <authorList>
            <person name="Conlan S."/>
            <person name="Thomas P.J."/>
            <person name="Mullikin J."/>
            <person name="Palmore T.N."/>
            <person name="Frank K.M."/>
            <person name="Segre J.A."/>
        </authorList>
    </citation>
    <scope>NUCLEOTIDE SEQUENCE</scope>
    <source>
        <strain evidence="4">ABOJV</strain>
    </source>
</reference>
<sequence length="570" mass="61106">MIAWTVETFVATTLLMLLVLAIRKPVSRHFGPNIAYALWALPVLRLALPPLPESWRASAETPVAAASEVITYYMVDPVSVPEAAAASTTVPIEAAPFDWLPVIAAIWAVGALAFLAYHLIAHGRFCARLLRRAKIERTVAEGRVHVIETDAATGPLAFGIWRKYVAFPRDFSERYDPLERNLALAHELGHHLRGDLIANWIALVVLALHWFNPVAWRAFRAFRADQEMACDALVLSGRAPALRHAYGRAIVKSAHGGAVSAACHLHTVNELKGRLKMLAKHDRKSRTRITAGVTGAAVLTLAGLALTASGTQAAANLRADVGDAIGVDLQDPPAPPEAPEAPAAPAEAAAPADEAKAAKKIRIVTRDKDGKITITDDNDTSIVTRHKRLVIRDGKVVNGDELLADMTVVSSANCGAPKDGEVKIESKDGKHRKIVICMDRIEARSEAARARGMAARDAALARADASREAALARAEASRDAAIARGMASRDAALARAEASREAGEAARAIAMESRTIALASADLGKRHAMLGLKMARKSIETQTRLSPSQRAAALKEIDEAIREVQNAEKD</sequence>
<evidence type="ECO:0000313" key="7">
    <source>
        <dbReference type="Proteomes" id="UP000286681"/>
    </source>
</evidence>
<feature type="transmembrane region" description="Helical" evidence="2">
    <location>
        <begin position="289"/>
        <end position="308"/>
    </location>
</feature>
<dbReference type="PANTHER" id="PTHR34978:SF3">
    <property type="entry name" value="SLR0241 PROTEIN"/>
    <property type="match status" value="1"/>
</dbReference>
<dbReference type="Proteomes" id="UP000185161">
    <property type="component" value="Chromosome"/>
</dbReference>
<dbReference type="EMBL" id="QQWO01000005">
    <property type="protein sequence ID" value="RSV04859.1"/>
    <property type="molecule type" value="Genomic_DNA"/>
</dbReference>